<evidence type="ECO:0000313" key="5">
    <source>
        <dbReference type="Proteomes" id="UP000032673"/>
    </source>
</evidence>
<dbReference type="Proteomes" id="UP000032673">
    <property type="component" value="Unassembled WGS sequence"/>
</dbReference>
<keyword evidence="5" id="KW-1185">Reference proteome</keyword>
<evidence type="ECO:0000313" key="6">
    <source>
        <dbReference type="Proteomes" id="UP000194641"/>
    </source>
</evidence>
<feature type="region of interest" description="Disordered" evidence="1">
    <location>
        <begin position="364"/>
        <end position="399"/>
    </location>
</feature>
<reference evidence="3 7" key="4">
    <citation type="submission" date="2019-07" db="EMBL/GenBank/DDBJ databases">
        <title>Whole genome shotgun sequence of Acetobacter indonesiensis NBRC 16471.</title>
        <authorList>
            <person name="Hosoyama A."/>
            <person name="Uohara A."/>
            <person name="Ohji S."/>
            <person name="Ichikawa N."/>
        </authorList>
    </citation>
    <scope>NUCLEOTIDE SEQUENCE [LARGE SCALE GENOMIC DNA]</scope>
    <source>
        <strain evidence="3 7">NBRC 16471</strain>
    </source>
</reference>
<reference evidence="6" key="3">
    <citation type="submission" date="2014-06" db="EMBL/GenBank/DDBJ databases">
        <authorList>
            <person name="Winans N.J."/>
            <person name="Newell P.D."/>
            <person name="Douglas A.E."/>
        </authorList>
    </citation>
    <scope>NUCLEOTIDE SEQUENCE [LARGE SCALE GENOMIC DNA]</scope>
</reference>
<evidence type="ECO:0000313" key="3">
    <source>
        <dbReference type="EMBL" id="GEN02948.1"/>
    </source>
</evidence>
<dbReference type="EMBL" id="BJXQ01000004">
    <property type="protein sequence ID" value="GEN02948.1"/>
    <property type="molecule type" value="Genomic_DNA"/>
</dbReference>
<dbReference type="EMBL" id="BAMW01000030">
    <property type="protein sequence ID" value="GAN63563.1"/>
    <property type="molecule type" value="Genomic_DNA"/>
</dbReference>
<evidence type="ECO:0000313" key="4">
    <source>
        <dbReference type="EMBL" id="OUI94851.1"/>
    </source>
</evidence>
<evidence type="ECO:0000313" key="2">
    <source>
        <dbReference type="EMBL" id="GAN63563.1"/>
    </source>
</evidence>
<dbReference type="Gene3D" id="3.40.50.12580">
    <property type="match status" value="1"/>
</dbReference>
<evidence type="ECO:0000256" key="1">
    <source>
        <dbReference type="SAM" id="MobiDB-lite"/>
    </source>
</evidence>
<dbReference type="InterPro" id="IPR043148">
    <property type="entry name" value="TagF_C"/>
</dbReference>
<name>A0A252AWJ2_9PROT</name>
<dbReference type="EMBL" id="JOPA01000012">
    <property type="protein sequence ID" value="OUI94851.1"/>
    <property type="molecule type" value="Genomic_DNA"/>
</dbReference>
<proteinExistence type="predicted"/>
<organism evidence="4 6">
    <name type="scientific">Acetobacter indonesiensis</name>
    <dbReference type="NCBI Taxonomy" id="104101"/>
    <lineage>
        <taxon>Bacteria</taxon>
        <taxon>Pseudomonadati</taxon>
        <taxon>Pseudomonadota</taxon>
        <taxon>Alphaproteobacteria</taxon>
        <taxon>Acetobacterales</taxon>
        <taxon>Acetobacteraceae</taxon>
        <taxon>Acetobacter</taxon>
    </lineage>
</organism>
<comment type="caution">
    <text evidence="4">The sequence shown here is derived from an EMBL/GenBank/DDBJ whole genome shotgun (WGS) entry which is preliminary data.</text>
</comment>
<dbReference type="AlphaFoldDB" id="A0A252AWJ2"/>
<evidence type="ECO:0000313" key="7">
    <source>
        <dbReference type="Proteomes" id="UP000321104"/>
    </source>
</evidence>
<dbReference type="SUPFAM" id="SSF53756">
    <property type="entry name" value="UDP-Glycosyltransferase/glycogen phosphorylase"/>
    <property type="match status" value="1"/>
</dbReference>
<reference evidence="4" key="2">
    <citation type="submission" date="2014-06" db="EMBL/GenBank/DDBJ databases">
        <authorList>
            <person name="Ju J."/>
            <person name="Zhang J."/>
        </authorList>
    </citation>
    <scope>NUCLEOTIDE SEQUENCE [LARGE SCALE GENOMIC DNA]</scope>
    <source>
        <strain evidence="4">DmL_051</strain>
    </source>
</reference>
<sequence length="598" mass="67989">MRVLNEDDVVGTQFQLFSSDGAVLSDCLECQRNGELHGLQQGLSFTQWVIENDSLCFLNDNTRLIFQNCVGAPGSFVLIARCLKQEGAEETLPSPFYILQQKTLKPVEQENPNDLLNQLRSEMHSAFSGLSKQMQRIDQTSNLVSRRVISQFVRRKIRCVFIVHAIETWDSLHDVYKEMQHAEDFDPIVVSIPRRYPGENHFSHEDMVHEGLRNSGVPHFRLTSNPERLDDLDLIKNLQPDVIFRQSPWEYDVPEAFGAEAINFARICYVPYYAFMLVDDHFKADKPEDHLNQHIDQPFHKHCWRIFAENETVKQQALTDSTLCGANIVVTGNPKLDRLRRMQDNPCWPLPDPEVVGSASVQNTEHCENNPSFDDALPDGPLDTEAGDQTEEKPENSRPFRIVWAPHHSIDRRWLSFGMFLQTWREMLAWAQEDQTIQIVLKPHPALFSKIEGDQMLSPEEYRFFRETWDSLPNTTVQDGGNYSALLAASDAMITDGVSFLAEYQLFEKPLVFIDSGEHVPFNPVGQQVVKGANSVADVAQARQFIERIRGGENDPASVYRDDVLKLLLPYPGKSAQMVVQAIREGLAAESAGCDFAV</sequence>
<evidence type="ECO:0008006" key="8">
    <source>
        <dbReference type="Google" id="ProtNLM"/>
    </source>
</evidence>
<gene>
    <name evidence="2" type="ORF">Abin_030_106</name>
    <name evidence="3" type="ORF">AIN02nite_09730</name>
    <name evidence="4" type="ORF">HK17_02185</name>
</gene>
<accession>A0A252AWJ2</accession>
<reference evidence="2 5" key="1">
    <citation type="submission" date="2012-11" db="EMBL/GenBank/DDBJ databases">
        <title>Whole genome sequence of Acetobacter indonesiensis 5H-1.</title>
        <authorList>
            <person name="Azuma Y."/>
            <person name="Higashiura N."/>
            <person name="Hirakawa H."/>
            <person name="Matsushita K."/>
        </authorList>
    </citation>
    <scope>NUCLEOTIDE SEQUENCE [LARGE SCALE GENOMIC DNA]</scope>
    <source>
        <strain evidence="2 5">5H-1</strain>
    </source>
</reference>
<protein>
    <recommendedName>
        <fullName evidence="8">CDP-Glycerol:Poly(Glycerophosphate) glycerophosphotransferase</fullName>
    </recommendedName>
</protein>
<dbReference type="Proteomes" id="UP000321104">
    <property type="component" value="Unassembled WGS sequence"/>
</dbReference>
<dbReference type="Proteomes" id="UP000194641">
    <property type="component" value="Unassembled WGS sequence"/>
</dbReference>